<organism evidence="5 6">
    <name type="scientific">Candidatus Nitrosocosmicus franklandianus</name>
    <dbReference type="NCBI Taxonomy" id="1798806"/>
    <lineage>
        <taxon>Archaea</taxon>
        <taxon>Nitrososphaerota</taxon>
        <taxon>Nitrososphaeria</taxon>
        <taxon>Nitrososphaerales</taxon>
        <taxon>Nitrososphaeraceae</taxon>
        <taxon>Candidatus Nitrosocosmicus</taxon>
    </lineage>
</organism>
<keyword evidence="5" id="KW-0378">Hydrolase</keyword>
<dbReference type="GO" id="GO:0009150">
    <property type="term" value="P:purine ribonucleotide metabolic process"/>
    <property type="evidence" value="ECO:0007669"/>
    <property type="project" value="TreeGrafter"/>
</dbReference>
<protein>
    <submittedName>
        <fullName evidence="5">HIT-like protein</fullName>
        <ecNumber evidence="5">3.-.-.-</ecNumber>
    </submittedName>
</protein>
<dbReference type="KEGG" id="nfn:NFRAN_3189"/>
<evidence type="ECO:0000256" key="3">
    <source>
        <dbReference type="PROSITE-ProRule" id="PRU00464"/>
    </source>
</evidence>
<dbReference type="OrthoDB" id="26806at2157"/>
<dbReference type="AlphaFoldDB" id="A0A484IF99"/>
<dbReference type="PRINTS" id="PR00332">
    <property type="entry name" value="HISTRIAD"/>
</dbReference>
<evidence type="ECO:0000313" key="6">
    <source>
        <dbReference type="Proteomes" id="UP000294299"/>
    </source>
</evidence>
<proteinExistence type="predicted"/>
<name>A0A484IF99_9ARCH</name>
<keyword evidence="6" id="KW-1185">Reference proteome</keyword>
<evidence type="ECO:0000256" key="2">
    <source>
        <dbReference type="PIRSR" id="PIRSR601310-3"/>
    </source>
</evidence>
<dbReference type="PROSITE" id="PS00892">
    <property type="entry name" value="HIT_1"/>
    <property type="match status" value="1"/>
</dbReference>
<dbReference type="SUPFAM" id="SSF54197">
    <property type="entry name" value="HIT-like"/>
    <property type="match status" value="1"/>
</dbReference>
<dbReference type="InterPro" id="IPR011146">
    <property type="entry name" value="HIT-like"/>
</dbReference>
<dbReference type="PANTHER" id="PTHR47670">
    <property type="entry name" value="ADENYLYLSULFATASE HINT3"/>
    <property type="match status" value="1"/>
</dbReference>
<dbReference type="InterPro" id="IPR039384">
    <property type="entry name" value="HINT"/>
</dbReference>
<feature type="short sequence motif" description="Histidine triad motif" evidence="2 3">
    <location>
        <begin position="101"/>
        <end position="105"/>
    </location>
</feature>
<dbReference type="Pfam" id="PF01230">
    <property type="entry name" value="HIT"/>
    <property type="match status" value="1"/>
</dbReference>
<gene>
    <name evidence="5" type="ORF">NFRAN_3189</name>
</gene>
<evidence type="ECO:0000259" key="4">
    <source>
        <dbReference type="PROSITE" id="PS51084"/>
    </source>
</evidence>
<dbReference type="PROSITE" id="PS51084">
    <property type="entry name" value="HIT_2"/>
    <property type="match status" value="1"/>
</dbReference>
<dbReference type="CDD" id="cd01277">
    <property type="entry name" value="HINT_subgroup"/>
    <property type="match status" value="1"/>
</dbReference>
<dbReference type="PANTHER" id="PTHR47670:SF1">
    <property type="entry name" value="ADENYLYLSULFATASE HINT3"/>
    <property type="match status" value="1"/>
</dbReference>
<accession>A0A484IF99</accession>
<dbReference type="GO" id="GO:0047627">
    <property type="term" value="F:adenylylsulfatase activity"/>
    <property type="evidence" value="ECO:0007669"/>
    <property type="project" value="TreeGrafter"/>
</dbReference>
<feature type="domain" description="HIT" evidence="4">
    <location>
        <begin position="9"/>
        <end position="116"/>
    </location>
</feature>
<sequence length="146" mass="16710">MDNWNKNCIFCRIIQKDIPNAIIYENEKFLAFMDKYPINLGHTLIVPKHHYSNLLEMPIAVVGEMYSLVPPLAKAITGVIKSDGFNINQNNGRSANQIVPHVHVHIVPRYSAEKIKGQWPTRKIAKMQDLQGLAKKITENLSTRYE</sequence>
<dbReference type="Proteomes" id="UP000294299">
    <property type="component" value="Chromosome NFRAN"/>
</dbReference>
<dbReference type="GO" id="GO:0006790">
    <property type="term" value="P:sulfur compound metabolic process"/>
    <property type="evidence" value="ECO:0007669"/>
    <property type="project" value="TreeGrafter"/>
</dbReference>
<dbReference type="GeneID" id="39422282"/>
<feature type="active site" description="Tele-AMP-histidine intermediate" evidence="1">
    <location>
        <position position="103"/>
    </location>
</feature>
<dbReference type="Gene3D" id="3.30.428.10">
    <property type="entry name" value="HIT-like"/>
    <property type="match status" value="1"/>
</dbReference>
<dbReference type="InterPro" id="IPR019808">
    <property type="entry name" value="Histidine_triad_CS"/>
</dbReference>
<evidence type="ECO:0000313" key="5">
    <source>
        <dbReference type="EMBL" id="VFJ15507.1"/>
    </source>
</evidence>
<evidence type="ECO:0000256" key="1">
    <source>
        <dbReference type="PIRSR" id="PIRSR601310-1"/>
    </source>
</evidence>
<dbReference type="EMBL" id="LR216287">
    <property type="protein sequence ID" value="VFJ15507.1"/>
    <property type="molecule type" value="Genomic_DNA"/>
</dbReference>
<dbReference type="InterPro" id="IPR001310">
    <property type="entry name" value="Histidine_triad_HIT"/>
</dbReference>
<dbReference type="InterPro" id="IPR036265">
    <property type="entry name" value="HIT-like_sf"/>
</dbReference>
<dbReference type="EC" id="3.-.-.-" evidence="5"/>
<dbReference type="RefSeq" id="WP_134485504.1">
    <property type="nucleotide sequence ID" value="NZ_LR216287.1"/>
</dbReference>
<reference evidence="5 6" key="1">
    <citation type="submission" date="2019-02" db="EMBL/GenBank/DDBJ databases">
        <authorList>
            <person name="Lehtovirta-Morley E L."/>
        </authorList>
    </citation>
    <scope>NUCLEOTIDE SEQUENCE [LARGE SCALE GENOMIC DNA]</scope>
    <source>
        <strain evidence="5">NFRAN1</strain>
    </source>
</reference>